<dbReference type="Pfam" id="PF21924">
    <property type="entry name" value="XRCC4_CC"/>
    <property type="match status" value="1"/>
</dbReference>
<dbReference type="PANTHER" id="PTHR42067">
    <property type="entry name" value="YALI0C15378P"/>
    <property type="match status" value="1"/>
</dbReference>
<feature type="domain" description="XRCC4 coiled-coil" evidence="3">
    <location>
        <begin position="179"/>
        <end position="218"/>
    </location>
</feature>
<protein>
    <recommendedName>
        <fullName evidence="3">XRCC4 coiled-coil domain-containing protein</fullName>
    </recommendedName>
</protein>
<dbReference type="PANTHER" id="PTHR42067:SF1">
    <property type="entry name" value="MITOTIC APPARATUS PROTEIN P62"/>
    <property type="match status" value="1"/>
</dbReference>
<comment type="caution">
    <text evidence="4">The sequence shown here is derived from an EMBL/GenBank/DDBJ whole genome shotgun (WGS) entry which is preliminary data.</text>
</comment>
<gene>
    <name evidence="4" type="ORF">EPUL_002377</name>
</gene>
<feature type="compositionally biased region" description="Acidic residues" evidence="2">
    <location>
        <begin position="273"/>
        <end position="285"/>
    </location>
</feature>
<feature type="compositionally biased region" description="Basic and acidic residues" evidence="2">
    <location>
        <begin position="250"/>
        <end position="259"/>
    </location>
</feature>
<dbReference type="Proteomes" id="UP000237438">
    <property type="component" value="Unassembled WGS sequence"/>
</dbReference>
<dbReference type="OrthoDB" id="8064436at2759"/>
<feature type="non-terminal residue" evidence="4">
    <location>
        <position position="1"/>
    </location>
</feature>
<proteinExistence type="predicted"/>
<accession>A0A2S4PTT8</accession>
<dbReference type="SUPFAM" id="SSF58022">
    <property type="entry name" value="XRCC4, C-terminal oligomerization domain"/>
    <property type="match status" value="1"/>
</dbReference>
<reference evidence="4 5" key="1">
    <citation type="submission" date="2017-10" db="EMBL/GenBank/DDBJ databases">
        <title>Development of genomic resources for the powdery mildew, Erysiphe pulchra.</title>
        <authorList>
            <person name="Wadl P.A."/>
            <person name="Mack B.M."/>
            <person name="Moore G."/>
            <person name="Beltz S.B."/>
        </authorList>
    </citation>
    <scope>NUCLEOTIDE SEQUENCE [LARGE SCALE GENOMIC DNA]</scope>
    <source>
        <strain evidence="4">Cflorida</strain>
    </source>
</reference>
<organism evidence="4 5">
    <name type="scientific">Erysiphe pulchra</name>
    <dbReference type="NCBI Taxonomy" id="225359"/>
    <lineage>
        <taxon>Eukaryota</taxon>
        <taxon>Fungi</taxon>
        <taxon>Dikarya</taxon>
        <taxon>Ascomycota</taxon>
        <taxon>Pezizomycotina</taxon>
        <taxon>Leotiomycetes</taxon>
        <taxon>Erysiphales</taxon>
        <taxon>Erysiphaceae</taxon>
        <taxon>Erysiphe</taxon>
    </lineage>
</organism>
<sequence>AMNSNNLIRIPCSSEDEHEFFLVHVSYGLRKDDPLGLIKLIGSEGENVYTVTIENGKKLSGITWRGNVKQPDQSSVNHILSSIFLPMEFSGITASAAVNLDTSFTGKYYAIAKVKSDSVILTIQRKAELIIEKIGDITLLSDELDISLFDWCNTIIESRDKSLSELNILKSVIAVKDGEIEKLKEALDKMTKVKREHENELLEKFALLLNEKKAKIRDQYRRLQLDSMGDPIPDSGRQKFDPNQDVTEDLPSKKVDPPRRSKRKVAQLKSDSEFEIDPEENDDLEDRALEDFNKVSKVTSEVSETETDEEISAVSETAKKTESESKIDLARESSPVSIAEE</sequence>
<dbReference type="AlphaFoldDB" id="A0A2S4PTT8"/>
<evidence type="ECO:0000259" key="3">
    <source>
        <dbReference type="Pfam" id="PF21924"/>
    </source>
</evidence>
<keyword evidence="1" id="KW-0175">Coiled coil</keyword>
<keyword evidence="5" id="KW-1185">Reference proteome</keyword>
<dbReference type="STRING" id="225359.A0A2S4PTT8"/>
<feature type="compositionally biased region" description="Basic and acidic residues" evidence="2">
    <location>
        <begin position="317"/>
        <end position="331"/>
    </location>
</feature>
<feature type="region of interest" description="Disordered" evidence="2">
    <location>
        <begin position="226"/>
        <end position="341"/>
    </location>
</feature>
<name>A0A2S4PTT8_9PEZI</name>
<evidence type="ECO:0000256" key="1">
    <source>
        <dbReference type="SAM" id="Coils"/>
    </source>
</evidence>
<feature type="coiled-coil region" evidence="1">
    <location>
        <begin position="176"/>
        <end position="203"/>
    </location>
</feature>
<evidence type="ECO:0000313" key="4">
    <source>
        <dbReference type="EMBL" id="POS85446.1"/>
    </source>
</evidence>
<evidence type="ECO:0000256" key="2">
    <source>
        <dbReference type="SAM" id="MobiDB-lite"/>
    </source>
</evidence>
<evidence type="ECO:0000313" key="5">
    <source>
        <dbReference type="Proteomes" id="UP000237438"/>
    </source>
</evidence>
<feature type="non-terminal residue" evidence="4">
    <location>
        <position position="341"/>
    </location>
</feature>
<dbReference type="EMBL" id="PEDP01000601">
    <property type="protein sequence ID" value="POS85446.1"/>
    <property type="molecule type" value="Genomic_DNA"/>
</dbReference>
<dbReference type="InterPro" id="IPR053962">
    <property type="entry name" value="XRCC4_CC"/>
</dbReference>
<dbReference type="Gene3D" id="1.20.5.370">
    <property type="match status" value="1"/>
</dbReference>
<dbReference type="InterPro" id="IPR014751">
    <property type="entry name" value="XRCC4-like_C"/>
</dbReference>